<feature type="region of interest" description="Disordered" evidence="1">
    <location>
        <begin position="25"/>
        <end position="76"/>
    </location>
</feature>
<proteinExistence type="predicted"/>
<name>A0A0R3TB63_RODNA</name>
<evidence type="ECO:0000313" key="4">
    <source>
        <dbReference type="WBParaSite" id="HNAJ_0000430201-mRNA-1"/>
    </source>
</evidence>
<evidence type="ECO:0000313" key="2">
    <source>
        <dbReference type="EMBL" id="VDO00160.1"/>
    </source>
</evidence>
<sequence>MSEEEVLAMVMEQSRCEYVESLKSTTSVGASRDQDDDFGCHADSNPPTVASYIRKNQDNNSEGQVNDSDKGDDNNS</sequence>
<dbReference type="Proteomes" id="UP000278807">
    <property type="component" value="Unassembled WGS sequence"/>
</dbReference>
<dbReference type="AlphaFoldDB" id="A0A0R3TB63"/>
<evidence type="ECO:0000256" key="1">
    <source>
        <dbReference type="SAM" id="MobiDB-lite"/>
    </source>
</evidence>
<keyword evidence="3" id="KW-1185">Reference proteome</keyword>
<dbReference type="WBParaSite" id="HNAJ_0000430201-mRNA-1">
    <property type="protein sequence ID" value="HNAJ_0000430201-mRNA-1"/>
    <property type="gene ID" value="HNAJ_0000430201"/>
</dbReference>
<protein>
    <submittedName>
        <fullName evidence="4">Ovule protein</fullName>
    </submittedName>
</protein>
<dbReference type="EMBL" id="UZAE01002932">
    <property type="protein sequence ID" value="VDO00160.1"/>
    <property type="molecule type" value="Genomic_DNA"/>
</dbReference>
<feature type="compositionally biased region" description="Basic and acidic residues" evidence="1">
    <location>
        <begin position="67"/>
        <end position="76"/>
    </location>
</feature>
<organism evidence="4">
    <name type="scientific">Rodentolepis nana</name>
    <name type="common">Dwarf tapeworm</name>
    <name type="synonym">Hymenolepis nana</name>
    <dbReference type="NCBI Taxonomy" id="102285"/>
    <lineage>
        <taxon>Eukaryota</taxon>
        <taxon>Metazoa</taxon>
        <taxon>Spiralia</taxon>
        <taxon>Lophotrochozoa</taxon>
        <taxon>Platyhelminthes</taxon>
        <taxon>Cestoda</taxon>
        <taxon>Eucestoda</taxon>
        <taxon>Cyclophyllidea</taxon>
        <taxon>Hymenolepididae</taxon>
        <taxon>Rodentolepis</taxon>
    </lineage>
</organism>
<evidence type="ECO:0000313" key="3">
    <source>
        <dbReference type="Proteomes" id="UP000278807"/>
    </source>
</evidence>
<reference evidence="4" key="1">
    <citation type="submission" date="2017-02" db="UniProtKB">
        <authorList>
            <consortium name="WormBaseParasite"/>
        </authorList>
    </citation>
    <scope>IDENTIFICATION</scope>
</reference>
<reference evidence="2 3" key="2">
    <citation type="submission" date="2018-11" db="EMBL/GenBank/DDBJ databases">
        <authorList>
            <consortium name="Pathogen Informatics"/>
        </authorList>
    </citation>
    <scope>NUCLEOTIDE SEQUENCE [LARGE SCALE GENOMIC DNA]</scope>
</reference>
<gene>
    <name evidence="2" type="ORF">HNAJ_LOCUS4300</name>
</gene>
<accession>A0A0R3TB63</accession>